<keyword evidence="2" id="KW-0479">Metal-binding</keyword>
<dbReference type="PROSITE" id="PS00463">
    <property type="entry name" value="ZN2_CY6_FUNGAL_1"/>
    <property type="match status" value="1"/>
</dbReference>
<dbReference type="PANTHER" id="PTHR46910:SF3">
    <property type="entry name" value="HALOTOLERANCE PROTEIN 9-RELATED"/>
    <property type="match status" value="1"/>
</dbReference>
<dbReference type="SMART" id="SM00066">
    <property type="entry name" value="GAL4"/>
    <property type="match status" value="1"/>
</dbReference>
<dbReference type="Pfam" id="PF04082">
    <property type="entry name" value="Fungal_trans"/>
    <property type="match status" value="1"/>
</dbReference>
<dbReference type="RefSeq" id="XP_047780616.1">
    <property type="nucleotide sequence ID" value="XM_047923384.1"/>
</dbReference>
<accession>A0ABQ8KKU1</accession>
<evidence type="ECO:0000313" key="8">
    <source>
        <dbReference type="Proteomes" id="UP000814176"/>
    </source>
</evidence>
<gene>
    <name evidence="7" type="ORF">C8Q71DRAFT_752522</name>
</gene>
<evidence type="ECO:0000256" key="1">
    <source>
        <dbReference type="ARBA" id="ARBA00004123"/>
    </source>
</evidence>
<feature type="region of interest" description="Disordered" evidence="5">
    <location>
        <begin position="1"/>
        <end position="65"/>
    </location>
</feature>
<dbReference type="InterPro" id="IPR001138">
    <property type="entry name" value="Zn2Cys6_DnaBD"/>
</dbReference>
<dbReference type="Pfam" id="PF00172">
    <property type="entry name" value="Zn_clus"/>
    <property type="match status" value="1"/>
</dbReference>
<keyword evidence="4" id="KW-0539">Nucleus</keyword>
<feature type="domain" description="Zn(2)-C6 fungal-type" evidence="6">
    <location>
        <begin position="67"/>
        <end position="95"/>
    </location>
</feature>
<keyword evidence="3" id="KW-0238">DNA-binding</keyword>
<feature type="region of interest" description="Disordered" evidence="5">
    <location>
        <begin position="164"/>
        <end position="201"/>
    </location>
</feature>
<evidence type="ECO:0000256" key="2">
    <source>
        <dbReference type="ARBA" id="ARBA00022723"/>
    </source>
</evidence>
<sequence length="924" mass="103131">MAHLLPPHGDLNMAHSSLQSALQIDPNQQSAQQPGPPPSTSRKRRKGEGDEPAQPAEPRRLRRSHEACARCRSKKIKCDSKHPRCTACATAGTPCHQEDRHRQTLTPRGHTERIERQLLQCDALLKRHNPDFTLENLDDICAREGINIEYSEAAVTATFQFTAQQQGSPPASGARPYPLRNEVPQLPPGGSPPRYPPYHGQPMMPPYGPGPMMPYGPPPPGVYPPPHPHMPMQGPHPAYGQHMYVAPGPGPAFHHPLQPNAGPQRPSSSHEVKGQDPLARDMSDTRALVKSFGVDMDIVAGVELPAREKEDLAVGSGGLMSRRDQEIAEPRDKSKWLTVKVRRDTATSQKISVWLPKDRGMVQHIVDIYFTRLNFHRPVFSRPEFQQTLDAMYEARQVLNDPGYICSVYLILALGTLSELNARSNGVDKEALQPPTSPTASKKLMPPDWPEHEEFFERALAVKPDLRVVLSSLQALILLHWYLYTERTGRTLWRLVGSLVRLAVELGLHHSPLSQSHIFTEEEMQLRIRLWAIVVLHDRGTSILLGRPLAIAPSDSNTPQPSRSKDISEHFVLSAPLVDIQADIINSLYSPTRQSADTIMRHAARIMKSMASFRSQLPESYKWFFLNNHNMPEDQRAKIVADITEDQGLTLLKIGITRILLLRALFSATELGYQPRFRALTDAVVTSHNIIVVHNQLIRFPDITFFVSPIPVHIAAMVMLYGQMSRCFEVPRDNVIADVWMAVDILPKFRWRWERRDVNGDHSLIERLAEKVLNVDLRTVKPMYQPMLIWERDWDDVSMSPHGTPTTSPTVGPAYPGVKGSPGHMGGLPGTPVEGKQMPEVPGGLFFPFYPENQAPPGHHGPPPPNPAGSGGGQEMHTLLAAVSAAQPLGTYAYPPSQESYMLEEKDTESGGPPPQTTHMWMRR</sequence>
<dbReference type="InterPro" id="IPR036864">
    <property type="entry name" value="Zn2-C6_fun-type_DNA-bd_sf"/>
</dbReference>
<proteinExistence type="predicted"/>
<comment type="caution">
    <text evidence="7">The sequence shown here is derived from an EMBL/GenBank/DDBJ whole genome shotgun (WGS) entry which is preliminary data.</text>
</comment>
<dbReference type="SMART" id="SM00906">
    <property type="entry name" value="Fungal_trans"/>
    <property type="match status" value="1"/>
</dbReference>
<organism evidence="7 8">
    <name type="scientific">Rhodofomes roseus</name>
    <dbReference type="NCBI Taxonomy" id="34475"/>
    <lineage>
        <taxon>Eukaryota</taxon>
        <taxon>Fungi</taxon>
        <taxon>Dikarya</taxon>
        <taxon>Basidiomycota</taxon>
        <taxon>Agaricomycotina</taxon>
        <taxon>Agaricomycetes</taxon>
        <taxon>Polyporales</taxon>
        <taxon>Rhodofomes</taxon>
    </lineage>
</organism>
<dbReference type="CDD" id="cd00067">
    <property type="entry name" value="GAL4"/>
    <property type="match status" value="1"/>
</dbReference>
<dbReference type="GeneID" id="72004116"/>
<feature type="compositionally biased region" description="Polar residues" evidence="5">
    <location>
        <begin position="801"/>
        <end position="810"/>
    </location>
</feature>
<evidence type="ECO:0000256" key="3">
    <source>
        <dbReference type="ARBA" id="ARBA00023125"/>
    </source>
</evidence>
<protein>
    <submittedName>
        <fullName evidence="7">Fungal-specific transcription factor domain-containing protein</fullName>
    </submittedName>
</protein>
<feature type="compositionally biased region" description="Pro residues" evidence="5">
    <location>
        <begin position="185"/>
        <end position="196"/>
    </location>
</feature>
<dbReference type="InterPro" id="IPR050987">
    <property type="entry name" value="AtrR-like"/>
</dbReference>
<dbReference type="Proteomes" id="UP000814176">
    <property type="component" value="Unassembled WGS sequence"/>
</dbReference>
<keyword evidence="8" id="KW-1185">Reference proteome</keyword>
<name>A0ABQ8KKU1_9APHY</name>
<feature type="region of interest" description="Disordered" evidence="5">
    <location>
        <begin position="901"/>
        <end position="924"/>
    </location>
</feature>
<feature type="region of interest" description="Disordered" evidence="5">
    <location>
        <begin position="800"/>
        <end position="874"/>
    </location>
</feature>
<evidence type="ECO:0000256" key="4">
    <source>
        <dbReference type="ARBA" id="ARBA00023242"/>
    </source>
</evidence>
<dbReference type="SUPFAM" id="SSF57701">
    <property type="entry name" value="Zn2/Cys6 DNA-binding domain"/>
    <property type="match status" value="1"/>
</dbReference>
<dbReference type="EMBL" id="JADCUA010000007">
    <property type="protein sequence ID" value="KAH9838701.1"/>
    <property type="molecule type" value="Genomic_DNA"/>
</dbReference>
<dbReference type="CDD" id="cd12148">
    <property type="entry name" value="fungal_TF_MHR"/>
    <property type="match status" value="1"/>
</dbReference>
<feature type="region of interest" description="Disordered" evidence="5">
    <location>
        <begin position="250"/>
        <end position="280"/>
    </location>
</feature>
<evidence type="ECO:0000256" key="5">
    <source>
        <dbReference type="SAM" id="MobiDB-lite"/>
    </source>
</evidence>
<dbReference type="InterPro" id="IPR007219">
    <property type="entry name" value="XnlR_reg_dom"/>
</dbReference>
<dbReference type="PROSITE" id="PS50048">
    <property type="entry name" value="ZN2_CY6_FUNGAL_2"/>
    <property type="match status" value="1"/>
</dbReference>
<evidence type="ECO:0000313" key="7">
    <source>
        <dbReference type="EMBL" id="KAH9838701.1"/>
    </source>
</evidence>
<reference evidence="7 8" key="1">
    <citation type="journal article" date="2021" name="Environ. Microbiol.">
        <title>Gene family expansions and transcriptome signatures uncover fungal adaptations to wood decay.</title>
        <authorList>
            <person name="Hage H."/>
            <person name="Miyauchi S."/>
            <person name="Viragh M."/>
            <person name="Drula E."/>
            <person name="Min B."/>
            <person name="Chaduli D."/>
            <person name="Navarro D."/>
            <person name="Favel A."/>
            <person name="Norest M."/>
            <person name="Lesage-Meessen L."/>
            <person name="Balint B."/>
            <person name="Merenyi Z."/>
            <person name="de Eugenio L."/>
            <person name="Morin E."/>
            <person name="Martinez A.T."/>
            <person name="Baldrian P."/>
            <person name="Stursova M."/>
            <person name="Martinez M.J."/>
            <person name="Novotny C."/>
            <person name="Magnuson J.K."/>
            <person name="Spatafora J.W."/>
            <person name="Maurice S."/>
            <person name="Pangilinan J."/>
            <person name="Andreopoulos W."/>
            <person name="LaButti K."/>
            <person name="Hundley H."/>
            <person name="Na H."/>
            <person name="Kuo A."/>
            <person name="Barry K."/>
            <person name="Lipzen A."/>
            <person name="Henrissat B."/>
            <person name="Riley R."/>
            <person name="Ahrendt S."/>
            <person name="Nagy L.G."/>
            <person name="Grigoriev I.V."/>
            <person name="Martin F."/>
            <person name="Rosso M.N."/>
        </authorList>
    </citation>
    <scope>NUCLEOTIDE SEQUENCE [LARGE SCALE GENOMIC DNA]</scope>
    <source>
        <strain evidence="7 8">CIRM-BRFM 1785</strain>
    </source>
</reference>
<feature type="compositionally biased region" description="Basic and acidic residues" evidence="5">
    <location>
        <begin position="268"/>
        <end position="280"/>
    </location>
</feature>
<dbReference type="Gene3D" id="4.10.240.10">
    <property type="entry name" value="Zn(2)-C6 fungal-type DNA-binding domain"/>
    <property type="match status" value="1"/>
</dbReference>
<comment type="subcellular location">
    <subcellularLocation>
        <location evidence="1">Nucleus</location>
    </subcellularLocation>
</comment>
<dbReference type="PANTHER" id="PTHR46910">
    <property type="entry name" value="TRANSCRIPTION FACTOR PDR1"/>
    <property type="match status" value="1"/>
</dbReference>
<evidence type="ECO:0000259" key="6">
    <source>
        <dbReference type="PROSITE" id="PS50048"/>
    </source>
</evidence>